<dbReference type="Pfam" id="PF16353">
    <property type="entry name" value="LacZ_4"/>
    <property type="match status" value="1"/>
</dbReference>
<keyword evidence="4 7" id="KW-0378">Hydrolase</keyword>
<dbReference type="GO" id="GO:0030246">
    <property type="term" value="F:carbohydrate binding"/>
    <property type="evidence" value="ECO:0007669"/>
    <property type="project" value="InterPro"/>
</dbReference>
<dbReference type="InterPro" id="IPR023232">
    <property type="entry name" value="Glyco_hydro_2_AS"/>
</dbReference>
<dbReference type="Pfam" id="PF02929">
    <property type="entry name" value="Bgal_small_N"/>
    <property type="match status" value="1"/>
</dbReference>
<dbReference type="GO" id="GO:0005990">
    <property type="term" value="P:lactose catabolic process"/>
    <property type="evidence" value="ECO:0007669"/>
    <property type="project" value="TreeGrafter"/>
</dbReference>
<evidence type="ECO:0000256" key="2">
    <source>
        <dbReference type="ARBA" id="ARBA00007401"/>
    </source>
</evidence>
<dbReference type="Proteomes" id="UP000244336">
    <property type="component" value="Chromosome 5"/>
</dbReference>
<evidence type="ECO:0000256" key="3">
    <source>
        <dbReference type="ARBA" id="ARBA00012756"/>
    </source>
</evidence>
<dbReference type="EMBL" id="CM009753">
    <property type="protein sequence ID" value="PUZ52963.1"/>
    <property type="molecule type" value="Genomic_DNA"/>
</dbReference>
<gene>
    <name evidence="9" type="ORF">GQ55_5G016000</name>
</gene>
<dbReference type="Gene3D" id="2.60.120.260">
    <property type="entry name" value="Galactose-binding domain-like"/>
    <property type="match status" value="1"/>
</dbReference>
<sequence length="1119" mass="126145">MALASASAMFPPSNLSYKAWEDPSFFKWRKREAHVPLRSQDTLEGALKYWHERRNVSYLNANTAVWNDDAVRSALESAALWSKGLPYAKSLSGYWKFLLAPSAESVPEKFYDARFDDSNWEALPVPSNWQMHGFDHPIYTNITYPFPINPPFVPTDNPTGCYRTVFHIPKEWKGRRILLHFEAVDSAFFAWVNGVPIGYSQDSRLPAEFEVTDCCHPCDSDKENILAVQVMRWSDGSYLEDQDHWRLSGIHRDVLLLSKPQIFITDYFFKATMDENFSLADIEVEVEIDSHKQDREHVSTLSIEAALYDNSGLSNSLDADLSSANVVNLKPKPKPTRSPCLGFHGYVLGGKIENPKLWSSEHPNLYTLVVLLKDAKGKLIECESCQVGIRNVVLAHKQMLVNGCPVVLRGVNRHEHHPRLGKTNIEACMIKDLILMRQNNINAVRNSHYPQHSRWYELCDIFGLYVIDEANIETHGFDENSHFKHPTLEPIWANAMLDRVVGMVERDKNHACIIVWSLGNESSYGPNHSSMSGWIRERDPTRLLHYEGGGSRTSSTDIVCPMYMRVWDIIKIAKDPSETRPLILCEYSHAMGNSNGNIDAYWMAIDSTFGLQGGFIWDWVDQGLLKEDSDGSKFWAYGGDFGDTPNDSNFCLNGIVWPDRTIHPAVHEVKYLYQPIKISSADNMLKIKNGHFFETTEALDFSWVLQGDGCVLGSGSLNVPTLAPQTSHLINMESSPWFSLWSTYAAKEVFLSVNVKQRYQTRWAKDGHLLASAQLCLPQENGFVPHAIAFSGSPLACERTGDSVIISKNNAWKIKVNSQLGTIDSWKVNGVELMSKGIFPCFWRAPTDNDKGGFYTKPYVSRWREASLDNVSFYSSQFSVKELPDNTVELSTVYYGLPGNLPKPDDAALSQAPESTLFQVNMLCRIYESGDMILEYEANPRADLPPLPRVGVVFNALKSLSHVTWYGRGPFECYPDRKAAAHVGVYESSVEDLHVPYIAPGECGGRADVRWMALRSADGLGLYASVHGESPPMQMSASYYGTAELDRATHVHKLVKGDDIEVHLDHKHMGLGGDDSWSPCVHEQYMLPPTRYTFSMRLCPLLPSSSCHDIYKSQLPQVK</sequence>
<dbReference type="InterPro" id="IPR006102">
    <property type="entry name" value="Ig-like_GH2"/>
</dbReference>
<dbReference type="Gene3D" id="2.70.98.10">
    <property type="match status" value="1"/>
</dbReference>
<dbReference type="FunFam" id="2.70.98.10:FF:000017">
    <property type="entry name" value="Glycoside hydrolase family 2 protein"/>
    <property type="match status" value="1"/>
</dbReference>
<dbReference type="AlphaFoldDB" id="A0A2T7DBL3"/>
<dbReference type="FunFam" id="2.60.40.10:FF:001658">
    <property type="entry name" value="Glycoside hydrolase family 2 protein"/>
    <property type="match status" value="1"/>
</dbReference>
<evidence type="ECO:0000259" key="8">
    <source>
        <dbReference type="SMART" id="SM01038"/>
    </source>
</evidence>
<keyword evidence="5 7" id="KW-0326">Glycosidase</keyword>
<evidence type="ECO:0000256" key="5">
    <source>
        <dbReference type="ARBA" id="ARBA00023295"/>
    </source>
</evidence>
<dbReference type="Gramene" id="PUZ52963">
    <property type="protein sequence ID" value="PUZ52963"/>
    <property type="gene ID" value="GQ55_5G016000"/>
</dbReference>
<dbReference type="STRING" id="1504633.A0A2T7DBL3"/>
<evidence type="ECO:0000256" key="7">
    <source>
        <dbReference type="RuleBase" id="RU361154"/>
    </source>
</evidence>
<dbReference type="InterPro" id="IPR014718">
    <property type="entry name" value="GH-type_carb-bd"/>
</dbReference>
<dbReference type="PANTHER" id="PTHR46323:SF2">
    <property type="entry name" value="BETA-GALACTOSIDASE"/>
    <property type="match status" value="1"/>
</dbReference>
<dbReference type="SUPFAM" id="SSF51445">
    <property type="entry name" value="(Trans)glycosidases"/>
    <property type="match status" value="1"/>
</dbReference>
<dbReference type="InterPro" id="IPR050347">
    <property type="entry name" value="Bact_Beta-galactosidase"/>
</dbReference>
<evidence type="ECO:0000256" key="1">
    <source>
        <dbReference type="ARBA" id="ARBA00001412"/>
    </source>
</evidence>
<dbReference type="InterPro" id="IPR032312">
    <property type="entry name" value="LacZ_4"/>
</dbReference>
<comment type="similarity">
    <text evidence="2 7">Belongs to the glycosyl hydrolase 2 family.</text>
</comment>
<dbReference type="FunFam" id="3.20.20.80:FF:000018">
    <property type="entry name" value="Beta-galactosidase"/>
    <property type="match status" value="1"/>
</dbReference>
<dbReference type="PROSITE" id="PS00719">
    <property type="entry name" value="GLYCOSYL_HYDROL_F2_1"/>
    <property type="match status" value="1"/>
</dbReference>
<dbReference type="InterPro" id="IPR017853">
    <property type="entry name" value="GH"/>
</dbReference>
<evidence type="ECO:0000256" key="6">
    <source>
        <dbReference type="ARBA" id="ARBA00032230"/>
    </source>
</evidence>
<dbReference type="PRINTS" id="PR00132">
    <property type="entry name" value="GLHYDRLASE2"/>
</dbReference>
<dbReference type="Pfam" id="PF02837">
    <property type="entry name" value="Glyco_hydro_2_N"/>
    <property type="match status" value="1"/>
</dbReference>
<name>A0A2T7DBL3_9POAL</name>
<evidence type="ECO:0000313" key="10">
    <source>
        <dbReference type="Proteomes" id="UP000244336"/>
    </source>
</evidence>
<dbReference type="FunFam" id="2.60.40.10:FF:001541">
    <property type="entry name" value="Glycoside hydrolase family 2 protein"/>
    <property type="match status" value="1"/>
</dbReference>
<dbReference type="SUPFAM" id="SSF49303">
    <property type="entry name" value="beta-Galactosidase/glucuronidase domain"/>
    <property type="match status" value="2"/>
</dbReference>
<evidence type="ECO:0000256" key="4">
    <source>
        <dbReference type="ARBA" id="ARBA00022801"/>
    </source>
</evidence>
<dbReference type="InterPro" id="IPR006101">
    <property type="entry name" value="Glyco_hydro_2"/>
</dbReference>
<dbReference type="OrthoDB" id="408320at2759"/>
<dbReference type="InterPro" id="IPR006104">
    <property type="entry name" value="Glyco_hydro_2_N"/>
</dbReference>
<dbReference type="SMART" id="SM01038">
    <property type="entry name" value="Bgal_small_N"/>
    <property type="match status" value="1"/>
</dbReference>
<dbReference type="PANTHER" id="PTHR46323">
    <property type="entry name" value="BETA-GALACTOSIDASE"/>
    <property type="match status" value="1"/>
</dbReference>
<dbReference type="InterPro" id="IPR006103">
    <property type="entry name" value="Glyco_hydro_2_cat"/>
</dbReference>
<dbReference type="PROSITE" id="PS00608">
    <property type="entry name" value="GLYCOSYL_HYDROL_F2_2"/>
    <property type="match status" value="1"/>
</dbReference>
<dbReference type="InterPro" id="IPR004199">
    <property type="entry name" value="B-gal_small/dom_5"/>
</dbReference>
<reference evidence="9 10" key="1">
    <citation type="submission" date="2018-04" db="EMBL/GenBank/DDBJ databases">
        <title>WGS assembly of Panicum hallii var. hallii HAL2.</title>
        <authorList>
            <person name="Lovell J."/>
            <person name="Jenkins J."/>
            <person name="Lowry D."/>
            <person name="Mamidi S."/>
            <person name="Sreedasyam A."/>
            <person name="Weng X."/>
            <person name="Barry K."/>
            <person name="Bonette J."/>
            <person name="Campitelli B."/>
            <person name="Daum C."/>
            <person name="Gordon S."/>
            <person name="Gould B."/>
            <person name="Lipzen A."/>
            <person name="MacQueen A."/>
            <person name="Palacio-Mejia J."/>
            <person name="Plott C."/>
            <person name="Shakirov E."/>
            <person name="Shu S."/>
            <person name="Yoshinaga Y."/>
            <person name="Zane M."/>
            <person name="Rokhsar D."/>
            <person name="Grimwood J."/>
            <person name="Schmutz J."/>
            <person name="Juenger T."/>
        </authorList>
    </citation>
    <scope>NUCLEOTIDE SEQUENCE [LARGE SCALE GENOMIC DNA]</scope>
    <source>
        <strain evidence="10">cv. HAL2</strain>
    </source>
</reference>
<dbReference type="InterPro" id="IPR008979">
    <property type="entry name" value="Galactose-bd-like_sf"/>
</dbReference>
<feature type="domain" description="Beta galactosidase small chain/" evidence="8">
    <location>
        <begin position="805"/>
        <end position="1099"/>
    </location>
</feature>
<dbReference type="Gene3D" id="3.20.20.80">
    <property type="entry name" value="Glycosidases"/>
    <property type="match status" value="1"/>
</dbReference>
<dbReference type="EC" id="3.2.1.23" evidence="3"/>
<dbReference type="Pfam" id="PF02836">
    <property type="entry name" value="Glyco_hydro_2_C"/>
    <property type="match status" value="1"/>
</dbReference>
<dbReference type="GO" id="GO:0004565">
    <property type="term" value="F:beta-galactosidase activity"/>
    <property type="evidence" value="ECO:0007669"/>
    <property type="project" value="UniProtKB-EC"/>
</dbReference>
<dbReference type="Gene3D" id="2.60.40.10">
    <property type="entry name" value="Immunoglobulins"/>
    <property type="match status" value="2"/>
</dbReference>
<dbReference type="InterPro" id="IPR023230">
    <property type="entry name" value="Glyco_hydro_2_CS"/>
</dbReference>
<dbReference type="InterPro" id="IPR036156">
    <property type="entry name" value="Beta-gal/glucu_dom_sf"/>
</dbReference>
<protein>
    <recommendedName>
        <fullName evidence="3">beta-galactosidase</fullName>
        <ecNumber evidence="3">3.2.1.23</ecNumber>
    </recommendedName>
    <alternativeName>
        <fullName evidence="6">Lactase</fullName>
    </alternativeName>
</protein>
<dbReference type="SUPFAM" id="SSF49785">
    <property type="entry name" value="Galactose-binding domain-like"/>
    <property type="match status" value="1"/>
</dbReference>
<dbReference type="InterPro" id="IPR013783">
    <property type="entry name" value="Ig-like_fold"/>
</dbReference>
<dbReference type="Pfam" id="PF00703">
    <property type="entry name" value="Glyco_hydro_2"/>
    <property type="match status" value="1"/>
</dbReference>
<dbReference type="SUPFAM" id="SSF74650">
    <property type="entry name" value="Galactose mutarotase-like"/>
    <property type="match status" value="1"/>
</dbReference>
<accession>A0A2T7DBL3</accession>
<dbReference type="GO" id="GO:0009341">
    <property type="term" value="C:beta-galactosidase complex"/>
    <property type="evidence" value="ECO:0007669"/>
    <property type="project" value="InterPro"/>
</dbReference>
<dbReference type="InterPro" id="IPR011013">
    <property type="entry name" value="Gal_mutarotase_sf_dom"/>
</dbReference>
<keyword evidence="10" id="KW-1185">Reference proteome</keyword>
<comment type="catalytic activity">
    <reaction evidence="1">
        <text>Hydrolysis of terminal non-reducing beta-D-galactose residues in beta-D-galactosides.</text>
        <dbReference type="EC" id="3.2.1.23"/>
    </reaction>
</comment>
<proteinExistence type="inferred from homology"/>
<organism evidence="9 10">
    <name type="scientific">Panicum hallii var. hallii</name>
    <dbReference type="NCBI Taxonomy" id="1504633"/>
    <lineage>
        <taxon>Eukaryota</taxon>
        <taxon>Viridiplantae</taxon>
        <taxon>Streptophyta</taxon>
        <taxon>Embryophyta</taxon>
        <taxon>Tracheophyta</taxon>
        <taxon>Spermatophyta</taxon>
        <taxon>Magnoliopsida</taxon>
        <taxon>Liliopsida</taxon>
        <taxon>Poales</taxon>
        <taxon>Poaceae</taxon>
        <taxon>PACMAD clade</taxon>
        <taxon>Panicoideae</taxon>
        <taxon>Panicodae</taxon>
        <taxon>Paniceae</taxon>
        <taxon>Panicinae</taxon>
        <taxon>Panicum</taxon>
        <taxon>Panicum sect. Panicum</taxon>
    </lineage>
</organism>
<evidence type="ECO:0000313" key="9">
    <source>
        <dbReference type="EMBL" id="PUZ52963.1"/>
    </source>
</evidence>